<dbReference type="EMBL" id="BSXT01001255">
    <property type="protein sequence ID" value="GMF40552.1"/>
    <property type="molecule type" value="Genomic_DNA"/>
</dbReference>
<proteinExistence type="inferred from homology"/>
<gene>
    <name evidence="6" type="ORF">Pfra01_001248500</name>
</gene>
<comment type="subcellular location">
    <subcellularLocation>
        <location evidence="1">Secreted</location>
    </subcellularLocation>
</comment>
<evidence type="ECO:0000256" key="5">
    <source>
        <dbReference type="SAM" id="SignalP"/>
    </source>
</evidence>
<comment type="similarity">
    <text evidence="2">Belongs to the Necrosis inducing protein (NPP1) family.</text>
</comment>
<protein>
    <submittedName>
        <fullName evidence="6">Unnamed protein product</fullName>
    </submittedName>
</protein>
<dbReference type="AlphaFoldDB" id="A0A9W6XJD2"/>
<feature type="chain" id="PRO_5040843781" evidence="5">
    <location>
        <begin position="22"/>
        <end position="226"/>
    </location>
</feature>
<reference evidence="6" key="1">
    <citation type="submission" date="2023-04" db="EMBL/GenBank/DDBJ databases">
        <title>Phytophthora fragariaefolia NBRC 109709.</title>
        <authorList>
            <person name="Ichikawa N."/>
            <person name="Sato H."/>
            <person name="Tonouchi N."/>
        </authorList>
    </citation>
    <scope>NUCLEOTIDE SEQUENCE</scope>
    <source>
        <strain evidence="6">NBRC 109709</strain>
    </source>
</reference>
<organism evidence="6 7">
    <name type="scientific">Phytophthora fragariaefolia</name>
    <dbReference type="NCBI Taxonomy" id="1490495"/>
    <lineage>
        <taxon>Eukaryota</taxon>
        <taxon>Sar</taxon>
        <taxon>Stramenopiles</taxon>
        <taxon>Oomycota</taxon>
        <taxon>Peronosporomycetes</taxon>
        <taxon>Peronosporales</taxon>
        <taxon>Peronosporaceae</taxon>
        <taxon>Phytophthora</taxon>
    </lineage>
</organism>
<dbReference type="PANTHER" id="PTHR33657:SF8">
    <property type="entry name" value="DOMAIN PROTEIN, PUTATIVE (AFU_ORTHOLOGUE AFUA_5G00600)-RELATED"/>
    <property type="match status" value="1"/>
</dbReference>
<keyword evidence="7" id="KW-1185">Reference proteome</keyword>
<name>A0A9W6XJD2_9STRA</name>
<comment type="caution">
    <text evidence="6">The sequence shown here is derived from an EMBL/GenBank/DDBJ whole genome shotgun (WGS) entry which is preliminary data.</text>
</comment>
<dbReference type="PIRSF" id="PIRSF029958">
    <property type="entry name" value="Necrosis-inducing_protein"/>
    <property type="match status" value="1"/>
</dbReference>
<evidence type="ECO:0000256" key="4">
    <source>
        <dbReference type="ARBA" id="ARBA00023026"/>
    </source>
</evidence>
<dbReference type="Proteomes" id="UP001165121">
    <property type="component" value="Unassembled WGS sequence"/>
</dbReference>
<evidence type="ECO:0000256" key="2">
    <source>
        <dbReference type="ARBA" id="ARBA00009520"/>
    </source>
</evidence>
<sequence>MNLRSLVLTVLATAIFSAAEAVSIGHDKVQPFPQPEPVTISEKAAVKHKPSLQIVDGCHPYPAVNAAGETSAGLQGSGKPDGKCKGSGLGSQVHNWVNAIVWLDNPSLEKPKILAVSTSSLKGGYDIIKNAPRRCGRYCDPEFAEYINSSSPMLSYVSYYPEGVSLHTLRMTTTRGIGELQDLIMWEQLSEPARLALSKTDFGEKAKVPFIDVNLNASLEAARPFL</sequence>
<keyword evidence="5" id="KW-0732">Signal</keyword>
<evidence type="ECO:0000256" key="3">
    <source>
        <dbReference type="ARBA" id="ARBA00022525"/>
    </source>
</evidence>
<feature type="signal peptide" evidence="5">
    <location>
        <begin position="1"/>
        <end position="21"/>
    </location>
</feature>
<evidence type="ECO:0000313" key="7">
    <source>
        <dbReference type="Proteomes" id="UP001165121"/>
    </source>
</evidence>
<keyword evidence="4" id="KW-0843">Virulence</keyword>
<dbReference type="PANTHER" id="PTHR33657">
    <property type="entry name" value="DOMAIN PROTEIN, PUTATIVE (AFU_ORTHOLOGUE AFUA_5G00600)-RELATED"/>
    <property type="match status" value="1"/>
</dbReference>
<evidence type="ECO:0000256" key="1">
    <source>
        <dbReference type="ARBA" id="ARBA00004613"/>
    </source>
</evidence>
<dbReference type="Pfam" id="PF05630">
    <property type="entry name" value="NPP1"/>
    <property type="match status" value="1"/>
</dbReference>
<keyword evidence="3" id="KW-0964">Secreted</keyword>
<accession>A0A9W6XJD2</accession>
<dbReference type="OrthoDB" id="89316at2759"/>
<dbReference type="GO" id="GO:0005576">
    <property type="term" value="C:extracellular region"/>
    <property type="evidence" value="ECO:0007669"/>
    <property type="project" value="UniProtKB-SubCell"/>
</dbReference>
<evidence type="ECO:0000313" key="6">
    <source>
        <dbReference type="EMBL" id="GMF40552.1"/>
    </source>
</evidence>
<dbReference type="InterPro" id="IPR008701">
    <property type="entry name" value="NPP1"/>
</dbReference>